<reference evidence="3" key="1">
    <citation type="submission" date="2017-01" db="EMBL/GenBank/DDBJ databases">
        <title>Genome Analysis of Deinococcus marmoris KOPRI26562.</title>
        <authorList>
            <person name="Kim J.H."/>
            <person name="Oh H.-M."/>
        </authorList>
    </citation>
    <scope>NUCLEOTIDE SEQUENCE [LARGE SCALE GENOMIC DNA]</scope>
    <source>
        <strain evidence="3">PAMC 26633</strain>
    </source>
</reference>
<dbReference type="AlphaFoldDB" id="A0A226WWV8"/>
<feature type="region of interest" description="Disordered" evidence="1">
    <location>
        <begin position="1"/>
        <end position="23"/>
    </location>
</feature>
<accession>A0A226WWV8</accession>
<gene>
    <name evidence="2" type="ORF">BSU04_28355</name>
</gene>
<sequence length="41" mass="4658">MPNGLLRASSGMVGIDEETRQGNEPALKRRAGIRLWRMARY</sequence>
<proteinExistence type="predicted"/>
<evidence type="ECO:0000256" key="1">
    <source>
        <dbReference type="SAM" id="MobiDB-lite"/>
    </source>
</evidence>
<organism evidence="2 3">
    <name type="scientific">Caballeronia sordidicola</name>
    <name type="common">Burkholderia sordidicola</name>
    <dbReference type="NCBI Taxonomy" id="196367"/>
    <lineage>
        <taxon>Bacteria</taxon>
        <taxon>Pseudomonadati</taxon>
        <taxon>Pseudomonadota</taxon>
        <taxon>Betaproteobacteria</taxon>
        <taxon>Burkholderiales</taxon>
        <taxon>Burkholderiaceae</taxon>
        <taxon>Caballeronia</taxon>
    </lineage>
</organism>
<evidence type="ECO:0000313" key="2">
    <source>
        <dbReference type="EMBL" id="OXC75048.1"/>
    </source>
</evidence>
<name>A0A226WWV8_CABSO</name>
<protein>
    <submittedName>
        <fullName evidence="2">Uncharacterized protein</fullName>
    </submittedName>
</protein>
<comment type="caution">
    <text evidence="2">The sequence shown here is derived from an EMBL/GenBank/DDBJ whole genome shotgun (WGS) entry which is preliminary data.</text>
</comment>
<evidence type="ECO:0000313" key="3">
    <source>
        <dbReference type="Proteomes" id="UP000214720"/>
    </source>
</evidence>
<dbReference type="EMBL" id="MTHB01000191">
    <property type="protein sequence ID" value="OXC75048.1"/>
    <property type="molecule type" value="Genomic_DNA"/>
</dbReference>
<dbReference type="Proteomes" id="UP000214720">
    <property type="component" value="Unassembled WGS sequence"/>
</dbReference>